<dbReference type="EMBL" id="JBHUCX010000083">
    <property type="protein sequence ID" value="MFD1676948.1"/>
    <property type="molecule type" value="Genomic_DNA"/>
</dbReference>
<organism evidence="2 3">
    <name type="scientific">Alicyclobacillus fodiniaquatilis</name>
    <dbReference type="NCBI Taxonomy" id="1661150"/>
    <lineage>
        <taxon>Bacteria</taxon>
        <taxon>Bacillati</taxon>
        <taxon>Bacillota</taxon>
        <taxon>Bacilli</taxon>
        <taxon>Bacillales</taxon>
        <taxon>Alicyclobacillaceae</taxon>
        <taxon>Alicyclobacillus</taxon>
    </lineage>
</organism>
<name>A0ABW4JLV2_9BACL</name>
<protein>
    <submittedName>
        <fullName evidence="2">Phosphotransferase family protein</fullName>
    </submittedName>
</protein>
<dbReference type="RefSeq" id="WP_377944860.1">
    <property type="nucleotide sequence ID" value="NZ_JBHUCX010000083.1"/>
</dbReference>
<dbReference type="PIRSF" id="PIRSF000707">
    <property type="entry name" value="Hygromycin-B_kinase"/>
    <property type="match status" value="1"/>
</dbReference>
<keyword evidence="3" id="KW-1185">Reference proteome</keyword>
<evidence type="ECO:0000313" key="2">
    <source>
        <dbReference type="EMBL" id="MFD1676948.1"/>
    </source>
</evidence>
<dbReference type="Proteomes" id="UP001597079">
    <property type="component" value="Unassembled WGS sequence"/>
</dbReference>
<dbReference type="Gene3D" id="3.90.1200.10">
    <property type="match status" value="1"/>
</dbReference>
<dbReference type="SUPFAM" id="SSF56112">
    <property type="entry name" value="Protein kinase-like (PK-like)"/>
    <property type="match status" value="1"/>
</dbReference>
<evidence type="ECO:0000259" key="1">
    <source>
        <dbReference type="Pfam" id="PF01636"/>
    </source>
</evidence>
<dbReference type="InterPro" id="IPR016259">
    <property type="entry name" value="Hygromycin-B_Kinase"/>
</dbReference>
<dbReference type="Pfam" id="PF01636">
    <property type="entry name" value="APH"/>
    <property type="match status" value="1"/>
</dbReference>
<dbReference type="InterPro" id="IPR002575">
    <property type="entry name" value="Aminoglycoside_PTrfase"/>
</dbReference>
<evidence type="ECO:0000313" key="3">
    <source>
        <dbReference type="Proteomes" id="UP001597079"/>
    </source>
</evidence>
<reference evidence="3" key="1">
    <citation type="journal article" date="2019" name="Int. J. Syst. Evol. Microbiol.">
        <title>The Global Catalogue of Microorganisms (GCM) 10K type strain sequencing project: providing services to taxonomists for standard genome sequencing and annotation.</title>
        <authorList>
            <consortium name="The Broad Institute Genomics Platform"/>
            <consortium name="The Broad Institute Genome Sequencing Center for Infectious Disease"/>
            <person name="Wu L."/>
            <person name="Ma J."/>
        </authorList>
    </citation>
    <scope>NUCLEOTIDE SEQUENCE [LARGE SCALE GENOMIC DNA]</scope>
    <source>
        <strain evidence="3">CGMCC 1.12286</strain>
    </source>
</reference>
<dbReference type="InterPro" id="IPR011009">
    <property type="entry name" value="Kinase-like_dom_sf"/>
</dbReference>
<comment type="caution">
    <text evidence="2">The sequence shown here is derived from an EMBL/GenBank/DDBJ whole genome shotgun (WGS) entry which is preliminary data.</text>
</comment>
<feature type="domain" description="Aminoglycoside phosphotransferase" evidence="1">
    <location>
        <begin position="55"/>
        <end position="277"/>
    </location>
</feature>
<proteinExistence type="predicted"/>
<gene>
    <name evidence="2" type="ORF">ACFSB2_19930</name>
</gene>
<sequence>MMRPAFPTIEAYGRTFTNAAFWRPYVEYVWSFIRIGTVHDCKAGLPGTHPVFVVNDTYIIKFFTNLFGVASNQVELAFYQQVAPHLPVSIPSLVTHGALFPAEPDGPWHWPYIITTRLQGVSIGEAHLQTPEFPAEAARYAAGVLQAFHNAPLHSDSSILDASWQGFAALLSERRQAIRPAIEQLAIAPTLRSELLARLDTMPTPYDTSKTPRLLHGDLNRDHILGVVREGESFAFTGVIDFGDVKVGDPLYDLVPLHFGLFATDKTLLRVFLDTYGGVAELGSDFAQRAMDYTLLYESDVLTDWLDNNPEGRAIANLAALQDRLWRI</sequence>
<accession>A0ABW4JLV2</accession>